<protein>
    <submittedName>
        <fullName evidence="1">Uncharacterized protein</fullName>
    </submittedName>
</protein>
<accession>A0A382Z9L1</accession>
<proteinExistence type="predicted"/>
<dbReference type="EMBL" id="UINC01181947">
    <property type="protein sequence ID" value="SVD91899.1"/>
    <property type="molecule type" value="Genomic_DNA"/>
</dbReference>
<sequence length="237" mass="28333">MFDNFPKAVHQQGGNYYDDVKLDLKASHESIDSHEREKKNEVRSYIRSRFSYYLQGLLIKAKLYDSLVYLGVCRGWFTVFNDYWSNVIQGRPINVSEFFLLTHDYRKKQQHVKPLVWTSPEQHIDNWQVSNEFYNLLHSVRKIALRPIIARHLWKHVRSQGSILEYGCSLAPYYYCYRRFFSYKRCKWCVADIPNHAFHYAKHLYSSNHDVDFTTILESNFKTPLKNNDAIYDVIIL</sequence>
<reference evidence="1" key="1">
    <citation type="submission" date="2018-05" db="EMBL/GenBank/DDBJ databases">
        <authorList>
            <person name="Lanie J.A."/>
            <person name="Ng W.-L."/>
            <person name="Kazmierczak K.M."/>
            <person name="Andrzejewski T.M."/>
            <person name="Davidsen T.M."/>
            <person name="Wayne K.J."/>
            <person name="Tettelin H."/>
            <person name="Glass J.I."/>
            <person name="Rusch D."/>
            <person name="Podicherti R."/>
            <person name="Tsui H.-C.T."/>
            <person name="Winkler M.E."/>
        </authorList>
    </citation>
    <scope>NUCLEOTIDE SEQUENCE</scope>
</reference>
<name>A0A382Z9L1_9ZZZZ</name>
<gene>
    <name evidence="1" type="ORF">METZ01_LOCUS444753</name>
</gene>
<dbReference type="AlphaFoldDB" id="A0A382Z9L1"/>
<evidence type="ECO:0000313" key="1">
    <source>
        <dbReference type="EMBL" id="SVD91899.1"/>
    </source>
</evidence>
<feature type="non-terminal residue" evidence="1">
    <location>
        <position position="237"/>
    </location>
</feature>
<organism evidence="1">
    <name type="scientific">marine metagenome</name>
    <dbReference type="NCBI Taxonomy" id="408172"/>
    <lineage>
        <taxon>unclassified sequences</taxon>
        <taxon>metagenomes</taxon>
        <taxon>ecological metagenomes</taxon>
    </lineage>
</organism>